<dbReference type="SMART" id="SM00112">
    <property type="entry name" value="CA"/>
    <property type="match status" value="7"/>
</dbReference>
<feature type="chain" id="PRO_5004716756" description="Cadherin domain-containing protein" evidence="14">
    <location>
        <begin position="24"/>
        <end position="907"/>
    </location>
</feature>
<dbReference type="KEGG" id="lgi:LOTGIDRAFT_139015"/>
<evidence type="ECO:0000259" key="15">
    <source>
        <dbReference type="PROSITE" id="PS50268"/>
    </source>
</evidence>
<feature type="domain" description="Cadherin" evidence="15">
    <location>
        <begin position="571"/>
        <end position="674"/>
    </location>
</feature>
<keyword evidence="17" id="KW-1185">Reference proteome</keyword>
<dbReference type="PRINTS" id="PR00205">
    <property type="entry name" value="CADHERIN"/>
</dbReference>
<dbReference type="CDD" id="cd11304">
    <property type="entry name" value="Cadherin_repeat"/>
    <property type="match status" value="6"/>
</dbReference>
<dbReference type="HOGENOM" id="CLU_006480_5_1_1"/>
<dbReference type="Gene3D" id="2.60.40.60">
    <property type="entry name" value="Cadherins"/>
    <property type="match status" value="7"/>
</dbReference>
<dbReference type="FunFam" id="2.60.40.60:FF:000007">
    <property type="entry name" value="Protocadherin alpha 2"/>
    <property type="match status" value="1"/>
</dbReference>
<keyword evidence="3 13" id="KW-0812">Transmembrane</keyword>
<keyword evidence="9 13" id="KW-0472">Membrane</keyword>
<dbReference type="InterPro" id="IPR013164">
    <property type="entry name" value="Cadherin_N"/>
</dbReference>
<dbReference type="GO" id="GO:0005886">
    <property type="term" value="C:plasma membrane"/>
    <property type="evidence" value="ECO:0007669"/>
    <property type="project" value="UniProtKB-SubCell"/>
</dbReference>
<evidence type="ECO:0000256" key="11">
    <source>
        <dbReference type="PROSITE-ProRule" id="PRU00043"/>
    </source>
</evidence>
<dbReference type="FunFam" id="2.60.40.60:FF:000004">
    <property type="entry name" value="Protocadherin 1 gamma 2"/>
    <property type="match status" value="1"/>
</dbReference>
<evidence type="ECO:0000256" key="14">
    <source>
        <dbReference type="SAM" id="SignalP"/>
    </source>
</evidence>
<dbReference type="FunFam" id="2.60.40.60:FF:000094">
    <property type="entry name" value="protocadherin gamma-C4 isoform X2"/>
    <property type="match status" value="1"/>
</dbReference>
<keyword evidence="5" id="KW-0677">Repeat</keyword>
<dbReference type="SUPFAM" id="SSF49313">
    <property type="entry name" value="Cadherin-like"/>
    <property type="match status" value="6"/>
</dbReference>
<dbReference type="GeneID" id="20234134"/>
<keyword evidence="4 14" id="KW-0732">Signal</keyword>
<feature type="domain" description="Cadherin" evidence="15">
    <location>
        <begin position="467"/>
        <end position="570"/>
    </location>
</feature>
<evidence type="ECO:0000256" key="1">
    <source>
        <dbReference type="ARBA" id="ARBA00004251"/>
    </source>
</evidence>
<keyword evidence="10" id="KW-0325">Glycoprotein</keyword>
<evidence type="ECO:0000256" key="9">
    <source>
        <dbReference type="ARBA" id="ARBA00023136"/>
    </source>
</evidence>
<feature type="region of interest" description="Disordered" evidence="12">
    <location>
        <begin position="822"/>
        <end position="842"/>
    </location>
</feature>
<protein>
    <recommendedName>
        <fullName evidence="15">Cadherin domain-containing protein</fullName>
    </recommendedName>
</protein>
<evidence type="ECO:0000256" key="13">
    <source>
        <dbReference type="SAM" id="Phobius"/>
    </source>
</evidence>
<evidence type="ECO:0000256" key="3">
    <source>
        <dbReference type="ARBA" id="ARBA00022692"/>
    </source>
</evidence>
<evidence type="ECO:0000256" key="10">
    <source>
        <dbReference type="ARBA" id="ARBA00023180"/>
    </source>
</evidence>
<dbReference type="InterPro" id="IPR002126">
    <property type="entry name" value="Cadherin-like_dom"/>
</dbReference>
<comment type="subcellular location">
    <subcellularLocation>
        <location evidence="1">Cell membrane</location>
        <topology evidence="1">Single-pass type I membrane protein</topology>
    </subcellularLocation>
</comment>
<evidence type="ECO:0000256" key="12">
    <source>
        <dbReference type="SAM" id="MobiDB-lite"/>
    </source>
</evidence>
<evidence type="ECO:0000256" key="2">
    <source>
        <dbReference type="ARBA" id="ARBA00022475"/>
    </source>
</evidence>
<dbReference type="CTD" id="20234134"/>
<evidence type="ECO:0000256" key="7">
    <source>
        <dbReference type="ARBA" id="ARBA00022889"/>
    </source>
</evidence>
<keyword evidence="2" id="KW-1003">Cell membrane</keyword>
<dbReference type="Proteomes" id="UP000030746">
    <property type="component" value="Unassembled WGS sequence"/>
</dbReference>
<dbReference type="RefSeq" id="XP_009047484.1">
    <property type="nucleotide sequence ID" value="XM_009049236.1"/>
</dbReference>
<gene>
    <name evidence="16" type="ORF">LOTGIDRAFT_139015</name>
</gene>
<evidence type="ECO:0000256" key="5">
    <source>
        <dbReference type="ARBA" id="ARBA00022737"/>
    </source>
</evidence>
<feature type="transmembrane region" description="Helical" evidence="13">
    <location>
        <begin position="790"/>
        <end position="813"/>
    </location>
</feature>
<dbReference type="PANTHER" id="PTHR24028:SF146">
    <property type="entry name" value="CADHERIN 96CB, ISOFORM D-RELATED"/>
    <property type="match status" value="1"/>
</dbReference>
<dbReference type="OrthoDB" id="6252479at2759"/>
<dbReference type="FunFam" id="2.60.40.60:FF:000002">
    <property type="entry name" value="Protocadherin alpha 2"/>
    <property type="match status" value="1"/>
</dbReference>
<dbReference type="PROSITE" id="PS50268">
    <property type="entry name" value="CADHERIN_2"/>
    <property type="match status" value="7"/>
</dbReference>
<dbReference type="AlphaFoldDB" id="V4ACR2"/>
<dbReference type="Pfam" id="PF00028">
    <property type="entry name" value="Cadherin"/>
    <property type="match status" value="6"/>
</dbReference>
<feature type="domain" description="Cadherin" evidence="15">
    <location>
        <begin position="29"/>
        <end position="141"/>
    </location>
</feature>
<name>V4ACR2_LOTGI</name>
<accession>V4ACR2</accession>
<evidence type="ECO:0000256" key="8">
    <source>
        <dbReference type="ARBA" id="ARBA00022989"/>
    </source>
</evidence>
<proteinExistence type="predicted"/>
<feature type="signal peptide" evidence="14">
    <location>
        <begin position="1"/>
        <end position="23"/>
    </location>
</feature>
<evidence type="ECO:0000256" key="4">
    <source>
        <dbReference type="ARBA" id="ARBA00022729"/>
    </source>
</evidence>
<organism evidence="16 17">
    <name type="scientific">Lottia gigantea</name>
    <name type="common">Giant owl limpet</name>
    <dbReference type="NCBI Taxonomy" id="225164"/>
    <lineage>
        <taxon>Eukaryota</taxon>
        <taxon>Metazoa</taxon>
        <taxon>Spiralia</taxon>
        <taxon>Lophotrochozoa</taxon>
        <taxon>Mollusca</taxon>
        <taxon>Gastropoda</taxon>
        <taxon>Patellogastropoda</taxon>
        <taxon>Lottioidea</taxon>
        <taxon>Lottiidae</taxon>
        <taxon>Lottia</taxon>
    </lineage>
</organism>
<keyword evidence="7" id="KW-0130">Cell adhesion</keyword>
<dbReference type="PANTHER" id="PTHR24028">
    <property type="entry name" value="CADHERIN-87A"/>
    <property type="match status" value="1"/>
</dbReference>
<keyword evidence="8 13" id="KW-1133">Transmembrane helix</keyword>
<dbReference type="InterPro" id="IPR020894">
    <property type="entry name" value="Cadherin_CS"/>
</dbReference>
<dbReference type="InterPro" id="IPR015919">
    <property type="entry name" value="Cadherin-like_sf"/>
</dbReference>
<evidence type="ECO:0000313" key="17">
    <source>
        <dbReference type="Proteomes" id="UP000030746"/>
    </source>
</evidence>
<feature type="domain" description="Cadherin" evidence="15">
    <location>
        <begin position="368"/>
        <end position="466"/>
    </location>
</feature>
<dbReference type="Pfam" id="PF08266">
    <property type="entry name" value="Cadherin_2"/>
    <property type="match status" value="1"/>
</dbReference>
<dbReference type="GO" id="GO:0007156">
    <property type="term" value="P:homophilic cell adhesion via plasma membrane adhesion molecules"/>
    <property type="evidence" value="ECO:0007669"/>
    <property type="project" value="InterPro"/>
</dbReference>
<evidence type="ECO:0000313" key="16">
    <source>
        <dbReference type="EMBL" id="ESP01804.1"/>
    </source>
</evidence>
<dbReference type="FunFam" id="2.60.40.60:FF:000020">
    <property type="entry name" value="Dachsous cadherin-related 1b"/>
    <property type="match status" value="1"/>
</dbReference>
<dbReference type="OMA" id="HKMAQIF"/>
<dbReference type="GO" id="GO:0005509">
    <property type="term" value="F:calcium ion binding"/>
    <property type="evidence" value="ECO:0007669"/>
    <property type="project" value="UniProtKB-UniRule"/>
</dbReference>
<keyword evidence="6 11" id="KW-0106">Calcium</keyword>
<evidence type="ECO:0000256" key="6">
    <source>
        <dbReference type="ARBA" id="ARBA00022837"/>
    </source>
</evidence>
<dbReference type="PROSITE" id="PS00232">
    <property type="entry name" value="CADHERIN_1"/>
    <property type="match status" value="3"/>
</dbReference>
<dbReference type="EMBL" id="KB200367">
    <property type="protein sequence ID" value="ESP01804.1"/>
    <property type="molecule type" value="Genomic_DNA"/>
</dbReference>
<feature type="domain" description="Cadherin" evidence="15">
    <location>
        <begin position="253"/>
        <end position="360"/>
    </location>
</feature>
<feature type="domain" description="Cadherin" evidence="15">
    <location>
        <begin position="678"/>
        <end position="782"/>
    </location>
</feature>
<sequence>MDKSKQSLVTILVVLSIFYQVHCTDLTYTIPEEQPVNTVIGHILNDTANLQGAIQDKDVPHLKFTFLSEGNAVTSLFALDSQTGQLAVGPDSTLDSETICPFYEKCHIKLDVVIQSPLNDLFRKVSIKVILEDVNDNPPTFPNDAITVDVSEAVLVGASIPLEGASDRDMGKNNSLQSYEIEPRNDAFGLSFRKNLDGTSYLNLVVQGELDHEKVSSYSLRVVAKDGGDPQLQGVMTVNVTITDVNDNVPKFKKDNYSVSVDENVTQNSVIIQVQAVDRDSGENGQISYKLSSHQDTKITTLFKIDPESGDISVKSDLQNEATEIYNIIVEAIDHALQPFTSQSVVTVTVRDVINSPPKLTVNMLSGATISEYANIGAAVAHVAVKESDRGRNGIVSCDLKNTTYFNLQGFDLDEYKIIVAQPLDAELVTSLNIDIVCEDAGSPPLSVTHSFEITITDENDNSPIFVKPLYTGTIKENNREGQSVVTVRASDEDAGLNGRVKYSLGSDATDNFRISQDGGVIRSNVPFDYETQKFANFTVVAYDQGTPKRSASTIVSIKIEDINDEAPRFSKEQFSVEVSEYAKPGEFVAVIKAFDFESGKNGDLMYFLLNKTPSIPFTMFVNGSMVLDEALDYEKKQAYEFKVMAVDKGEPPLNTTTNVVIQVLDENDNKPIISFPNVPKYLVNVTFSDKKSTVITRLRVIDLDSGLNGQLHYVITSRNDSGRFEINAKTGELFTTKSYDYEDIDLYRLVITVKDNGAPPFADHTTVFIKLSQGNGTAASAGASSEQNILITLTIVCVTIIISATIVLIIVIMRRRDRKKQSPLRNHHLGNNDPTKYDSILKSNNINDRKEAMMDEANSGYGVSYDKMAALQTKDNFDLNPKVRQHFFYISHNMNHSDHGIYESVE</sequence>
<feature type="domain" description="Cadherin" evidence="15">
    <location>
        <begin position="142"/>
        <end position="252"/>
    </location>
</feature>
<reference evidence="16 17" key="1">
    <citation type="journal article" date="2013" name="Nature">
        <title>Insights into bilaterian evolution from three spiralian genomes.</title>
        <authorList>
            <person name="Simakov O."/>
            <person name="Marletaz F."/>
            <person name="Cho S.J."/>
            <person name="Edsinger-Gonzales E."/>
            <person name="Havlak P."/>
            <person name="Hellsten U."/>
            <person name="Kuo D.H."/>
            <person name="Larsson T."/>
            <person name="Lv J."/>
            <person name="Arendt D."/>
            <person name="Savage R."/>
            <person name="Osoegawa K."/>
            <person name="de Jong P."/>
            <person name="Grimwood J."/>
            <person name="Chapman J.A."/>
            <person name="Shapiro H."/>
            <person name="Aerts A."/>
            <person name="Otillar R.P."/>
            <person name="Terry A.Y."/>
            <person name="Boore J.L."/>
            <person name="Grigoriev I.V."/>
            <person name="Lindberg D.R."/>
            <person name="Seaver E.C."/>
            <person name="Weisblat D.A."/>
            <person name="Putnam N.H."/>
            <person name="Rokhsar D.S."/>
        </authorList>
    </citation>
    <scope>NUCLEOTIDE SEQUENCE [LARGE SCALE GENOMIC DNA]</scope>
</reference>
<dbReference type="InterPro" id="IPR050174">
    <property type="entry name" value="Protocadherin/Cadherin-CA"/>
</dbReference>